<dbReference type="Proteomes" id="UP000621560">
    <property type="component" value="Unassembled WGS sequence"/>
</dbReference>
<sequence>MEPIFPLEEARINQFCGQLVCAVMQDGTRHVGILTSCGGGRLMLNEAPDCEEAYTEGERLETLNKPHRTARRKARKGKGGPQVHTRAFGAPYGSYGYGPYRPFGPPIGLDLALLALLFLIL</sequence>
<proteinExistence type="predicted"/>
<evidence type="ECO:0000313" key="1">
    <source>
        <dbReference type="EMBL" id="MBD2847198.1"/>
    </source>
</evidence>
<reference evidence="1" key="1">
    <citation type="submission" date="2020-09" db="EMBL/GenBank/DDBJ databases">
        <title>A novel bacterium of genus Paenibacillus, isolated from South China Sea.</title>
        <authorList>
            <person name="Huang H."/>
            <person name="Mo K."/>
            <person name="Hu Y."/>
        </authorList>
    </citation>
    <scope>NUCLEOTIDE SEQUENCE</scope>
    <source>
        <strain evidence="1">IB182496</strain>
    </source>
</reference>
<dbReference type="EMBL" id="JACXIZ010000034">
    <property type="protein sequence ID" value="MBD2847198.1"/>
    <property type="molecule type" value="Genomic_DNA"/>
</dbReference>
<name>A0A927BUR5_9BACL</name>
<organism evidence="1 2">
    <name type="scientific">Paenibacillus sabuli</name>
    <dbReference type="NCBI Taxonomy" id="2772509"/>
    <lineage>
        <taxon>Bacteria</taxon>
        <taxon>Bacillati</taxon>
        <taxon>Bacillota</taxon>
        <taxon>Bacilli</taxon>
        <taxon>Bacillales</taxon>
        <taxon>Paenibacillaceae</taxon>
        <taxon>Paenibacillus</taxon>
    </lineage>
</organism>
<dbReference type="RefSeq" id="WP_190920292.1">
    <property type="nucleotide sequence ID" value="NZ_JACXIZ010000034.1"/>
</dbReference>
<gene>
    <name evidence="1" type="ORF">IDH44_18515</name>
</gene>
<accession>A0A927BUR5</accession>
<protein>
    <submittedName>
        <fullName evidence="1">Uncharacterized protein</fullName>
    </submittedName>
</protein>
<evidence type="ECO:0000313" key="2">
    <source>
        <dbReference type="Proteomes" id="UP000621560"/>
    </source>
</evidence>
<dbReference type="AlphaFoldDB" id="A0A927BUR5"/>
<keyword evidence="2" id="KW-1185">Reference proteome</keyword>
<comment type="caution">
    <text evidence="1">The sequence shown here is derived from an EMBL/GenBank/DDBJ whole genome shotgun (WGS) entry which is preliminary data.</text>
</comment>